<name>A0ABY4CB54_9BACT</name>
<evidence type="ECO:0000256" key="3">
    <source>
        <dbReference type="SAM" id="SignalP"/>
    </source>
</evidence>
<dbReference type="Proteomes" id="UP000830116">
    <property type="component" value="Chromosome"/>
</dbReference>
<feature type="domain" description="DUF4142" evidence="4">
    <location>
        <begin position="44"/>
        <end position="184"/>
    </location>
</feature>
<gene>
    <name evidence="5" type="ORF">MNR06_14585</name>
</gene>
<feature type="region of interest" description="Disordered" evidence="2">
    <location>
        <begin position="21"/>
        <end position="40"/>
    </location>
</feature>
<organism evidence="5 6">
    <name type="scientific">Bdellovibrio reynosensis</name>
    <dbReference type="NCBI Taxonomy" id="2835041"/>
    <lineage>
        <taxon>Bacteria</taxon>
        <taxon>Pseudomonadati</taxon>
        <taxon>Bdellovibrionota</taxon>
        <taxon>Bdellovibrionia</taxon>
        <taxon>Bdellovibrionales</taxon>
        <taxon>Pseudobdellovibrionaceae</taxon>
        <taxon>Bdellovibrio</taxon>
    </lineage>
</organism>
<dbReference type="EMBL" id="CP093442">
    <property type="protein sequence ID" value="UOF00926.1"/>
    <property type="molecule type" value="Genomic_DNA"/>
</dbReference>
<feature type="coiled-coil region" evidence="1">
    <location>
        <begin position="78"/>
        <end position="126"/>
    </location>
</feature>
<dbReference type="RefSeq" id="WP_243537122.1">
    <property type="nucleotide sequence ID" value="NZ_CP093442.1"/>
</dbReference>
<accession>A0ABY4CB54</accession>
<feature type="chain" id="PRO_5047114959" evidence="3">
    <location>
        <begin position="22"/>
        <end position="190"/>
    </location>
</feature>
<protein>
    <submittedName>
        <fullName evidence="5">DUF4142 domain-containing protein</fullName>
    </submittedName>
</protein>
<evidence type="ECO:0000256" key="1">
    <source>
        <dbReference type="SAM" id="Coils"/>
    </source>
</evidence>
<dbReference type="PANTHER" id="PTHR38593:SF1">
    <property type="entry name" value="BLR2558 PROTEIN"/>
    <property type="match status" value="1"/>
</dbReference>
<dbReference type="InterPro" id="IPR012347">
    <property type="entry name" value="Ferritin-like"/>
</dbReference>
<dbReference type="Pfam" id="PF13628">
    <property type="entry name" value="DUF4142"/>
    <property type="match status" value="1"/>
</dbReference>
<keyword evidence="3" id="KW-0732">Signal</keyword>
<feature type="signal peptide" evidence="3">
    <location>
        <begin position="1"/>
        <end position="21"/>
    </location>
</feature>
<proteinExistence type="predicted"/>
<dbReference type="InterPro" id="IPR025419">
    <property type="entry name" value="DUF4142"/>
</dbReference>
<keyword evidence="1" id="KW-0175">Coiled coil</keyword>
<evidence type="ECO:0000259" key="4">
    <source>
        <dbReference type="Pfam" id="PF13628"/>
    </source>
</evidence>
<sequence>MNFKLLVIPVIASLSVSFAHAQSGQGGGSMQAPSATQTTTNLTQEEVAEILKTANDAEIDMAQAAKRRAENKEVKDFAKHMEEQHKENNKEAKKITKKADIDMKNNDTAKSLKKDAKDKLADLKKKKGADFDKAYIENQIAMHEMVLRDLNEKFIPAVQNPEFKAFLETTKSHVQEHLSKAQQIQQSLNQ</sequence>
<evidence type="ECO:0000313" key="5">
    <source>
        <dbReference type="EMBL" id="UOF00926.1"/>
    </source>
</evidence>
<keyword evidence="6" id="KW-1185">Reference proteome</keyword>
<evidence type="ECO:0000313" key="6">
    <source>
        <dbReference type="Proteomes" id="UP000830116"/>
    </source>
</evidence>
<dbReference type="Gene3D" id="1.20.1260.10">
    <property type="match status" value="1"/>
</dbReference>
<evidence type="ECO:0000256" key="2">
    <source>
        <dbReference type="SAM" id="MobiDB-lite"/>
    </source>
</evidence>
<dbReference type="PANTHER" id="PTHR38593">
    <property type="entry name" value="BLR2558 PROTEIN"/>
    <property type="match status" value="1"/>
</dbReference>
<reference evidence="5" key="1">
    <citation type="submission" date="2022-03" db="EMBL/GenBank/DDBJ databases">
        <title>Genome Identification and Characterization of new species Bdellovibrio reynosense LBG001 sp. nov. from a Mexico soil sample.</title>
        <authorList>
            <person name="Camilli A."/>
            <person name="Ajao Y."/>
            <person name="Guo X."/>
        </authorList>
    </citation>
    <scope>NUCLEOTIDE SEQUENCE</scope>
    <source>
        <strain evidence="5">LBG001</strain>
    </source>
</reference>